<keyword evidence="4 11" id="KW-0479">Metal-binding</keyword>
<keyword evidence="8 11" id="KW-0342">GTP-binding</keyword>
<evidence type="ECO:0000313" key="15">
    <source>
        <dbReference type="Proteomes" id="UP000029994"/>
    </source>
</evidence>
<feature type="binding site" evidence="11">
    <location>
        <begin position="111"/>
        <end position="113"/>
    </location>
    <ligand>
        <name>GTP</name>
        <dbReference type="ChEBI" id="CHEBI:37565"/>
    </ligand>
</feature>
<feature type="binding site" evidence="11">
    <location>
        <position position="87"/>
    </location>
    <ligand>
        <name>Zn(2+)</name>
        <dbReference type="ChEBI" id="CHEBI:29105"/>
        <note>catalytic</note>
    </ligand>
</feature>
<dbReference type="SUPFAM" id="SSF142695">
    <property type="entry name" value="RibA-like"/>
    <property type="match status" value="1"/>
</dbReference>
<reference evidence="14 15" key="1">
    <citation type="submission" date="2014-04" db="EMBL/GenBank/DDBJ databases">
        <title>Genome sequencing of Vibrio navarrensis strains.</title>
        <authorList>
            <person name="Gladney L.M."/>
            <person name="Katz L.S."/>
            <person name="Marino-Ramirez L."/>
            <person name="Jordan I.K."/>
        </authorList>
    </citation>
    <scope>NUCLEOTIDE SEQUENCE [LARGE SCALE GENOMIC DNA]</scope>
    <source>
        <strain evidence="14 15">ATCC 51183</strain>
    </source>
</reference>
<feature type="active site" description="Proton acceptor" evidence="11">
    <location>
        <position position="145"/>
    </location>
</feature>
<dbReference type="EMBL" id="ABNSCA010000004">
    <property type="protein sequence ID" value="ELN6932617.1"/>
    <property type="molecule type" value="Genomic_DNA"/>
</dbReference>
<evidence type="ECO:0000259" key="12">
    <source>
        <dbReference type="Pfam" id="PF00925"/>
    </source>
</evidence>
<keyword evidence="15" id="KW-1185">Reference proteome</keyword>
<accession>A0A099MJC3</accession>
<evidence type="ECO:0000313" key="13">
    <source>
        <dbReference type="EMBL" id="ELN6932617.1"/>
    </source>
</evidence>
<comment type="pathway">
    <text evidence="1 11">Cofactor biosynthesis; riboflavin biosynthesis; 5-amino-6-(D-ribitylamino)uracil from GTP: step 1/4.</text>
</comment>
<evidence type="ECO:0000256" key="8">
    <source>
        <dbReference type="ARBA" id="ARBA00023134"/>
    </source>
</evidence>
<dbReference type="InterPro" id="IPR000926">
    <property type="entry name" value="RibA"/>
</dbReference>
<feature type="binding site" evidence="11">
    <location>
        <position position="74"/>
    </location>
    <ligand>
        <name>Zn(2+)</name>
        <dbReference type="ChEBI" id="CHEBI:29105"/>
        <note>catalytic</note>
    </ligand>
</feature>
<keyword evidence="6 11" id="KW-0378">Hydrolase</keyword>
<protein>
    <recommendedName>
        <fullName evidence="11">GTP cyclohydrolase-2</fullName>
        <ecNumber evidence="11">3.5.4.25</ecNumber>
    </recommendedName>
    <alternativeName>
        <fullName evidence="11">GTP cyclohydrolase II</fullName>
    </alternativeName>
</protein>
<evidence type="ECO:0000256" key="6">
    <source>
        <dbReference type="ARBA" id="ARBA00022801"/>
    </source>
</evidence>
<comment type="function">
    <text evidence="9 11">Catalyzes the conversion of GTP to 2,5-diamino-6-ribosylamino-4(3H)-pyrimidinone 5'-phosphate (DARP), formate and pyrophosphate.</text>
</comment>
<dbReference type="GO" id="GO:0003935">
    <property type="term" value="F:GTP cyclohydrolase II activity"/>
    <property type="evidence" value="ECO:0007669"/>
    <property type="project" value="UniProtKB-UniRule"/>
</dbReference>
<feature type="domain" description="GTP cyclohydrolase II" evidence="12">
    <location>
        <begin position="36"/>
        <end position="188"/>
    </location>
</feature>
<evidence type="ECO:0000256" key="3">
    <source>
        <dbReference type="ARBA" id="ARBA00022619"/>
    </source>
</evidence>
<dbReference type="EC" id="3.5.4.25" evidence="11"/>
<dbReference type="UniPathway" id="UPA00275">
    <property type="reaction ID" value="UER00400"/>
</dbReference>
<dbReference type="GO" id="GO:0005829">
    <property type="term" value="C:cytosol"/>
    <property type="evidence" value="ECO:0007669"/>
    <property type="project" value="TreeGrafter"/>
</dbReference>
<keyword evidence="5 11" id="KW-0547">Nucleotide-binding</keyword>
<dbReference type="HAMAP" id="MF_00179">
    <property type="entry name" value="RibA"/>
    <property type="match status" value="1"/>
</dbReference>
<name>A0A099MJC3_9VIBR</name>
<evidence type="ECO:0000256" key="7">
    <source>
        <dbReference type="ARBA" id="ARBA00022833"/>
    </source>
</evidence>
<dbReference type="eggNOG" id="COG0807">
    <property type="taxonomic scope" value="Bacteria"/>
</dbReference>
<feature type="binding site" evidence="11">
    <location>
        <position position="90"/>
    </location>
    <ligand>
        <name>GTP</name>
        <dbReference type="ChEBI" id="CHEBI:37565"/>
    </ligand>
</feature>
<organism evidence="14 15">
    <name type="scientific">Vibrio navarrensis</name>
    <dbReference type="NCBI Taxonomy" id="29495"/>
    <lineage>
        <taxon>Bacteria</taxon>
        <taxon>Pseudomonadati</taxon>
        <taxon>Pseudomonadota</taxon>
        <taxon>Gammaproteobacteria</taxon>
        <taxon>Vibrionales</taxon>
        <taxon>Vibrionaceae</taxon>
        <taxon>Vibrio</taxon>
    </lineage>
</organism>
<dbReference type="STRING" id="29495.EA26_06755"/>
<evidence type="ECO:0000256" key="1">
    <source>
        <dbReference type="ARBA" id="ARBA00004853"/>
    </source>
</evidence>
<comment type="similarity">
    <text evidence="11">Belongs to the GTP cyclohydrolase II family.</text>
</comment>
<dbReference type="EMBL" id="JMCG01000001">
    <property type="protein sequence ID" value="KGK11017.1"/>
    <property type="molecule type" value="Genomic_DNA"/>
</dbReference>
<dbReference type="PANTHER" id="PTHR21327">
    <property type="entry name" value="GTP CYCLOHYDROLASE II-RELATED"/>
    <property type="match status" value="1"/>
</dbReference>
<dbReference type="NCBIfam" id="NF001591">
    <property type="entry name" value="PRK00393.1"/>
    <property type="match status" value="1"/>
</dbReference>
<dbReference type="CDD" id="cd00641">
    <property type="entry name" value="GTP_cyclohydro2"/>
    <property type="match status" value="1"/>
</dbReference>
<dbReference type="InterPro" id="IPR032677">
    <property type="entry name" value="GTP_cyclohydro_II"/>
</dbReference>
<evidence type="ECO:0000256" key="5">
    <source>
        <dbReference type="ARBA" id="ARBA00022741"/>
    </source>
</evidence>
<reference evidence="13" key="2">
    <citation type="submission" date="2023-10" db="EMBL/GenBank/DDBJ databases">
        <authorList>
            <consortium name="PulseNet: The National Subtyping Network for Foodborne Disease Surveillance"/>
        </authorList>
    </citation>
    <scope>NUCLEOTIDE SEQUENCE</scope>
    <source>
        <strain evidence="13">PNUSAV004886</strain>
    </source>
</reference>
<dbReference type="InterPro" id="IPR036144">
    <property type="entry name" value="RibA-like_sf"/>
</dbReference>
<dbReference type="Pfam" id="PF00925">
    <property type="entry name" value="GTP_cyclohydro2"/>
    <property type="match status" value="1"/>
</dbReference>
<feature type="binding site" evidence="11">
    <location>
        <position position="168"/>
    </location>
    <ligand>
        <name>GTP</name>
        <dbReference type="ChEBI" id="CHEBI:37565"/>
    </ligand>
</feature>
<dbReference type="FunFam" id="3.40.50.10990:FF:000001">
    <property type="entry name" value="Riboflavin biosynthesis protein RibBA"/>
    <property type="match status" value="1"/>
</dbReference>
<keyword evidence="7 11" id="KW-0862">Zinc</keyword>
<comment type="caution">
    <text evidence="14">The sequence shown here is derived from an EMBL/GenBank/DDBJ whole genome shotgun (WGS) entry which is preliminary data.</text>
</comment>
<comment type="cofactor">
    <cofactor evidence="11">
        <name>Zn(2+)</name>
        <dbReference type="ChEBI" id="CHEBI:29105"/>
    </cofactor>
    <text evidence="11">Binds 1 zinc ion per subunit.</text>
</comment>
<dbReference type="GO" id="GO:0005525">
    <property type="term" value="F:GTP binding"/>
    <property type="evidence" value="ECO:0007669"/>
    <property type="project" value="UniProtKB-KW"/>
</dbReference>
<gene>
    <name evidence="11" type="primary">ribA</name>
    <name evidence="14" type="ORF">EA26_06755</name>
    <name evidence="13" type="ORF">RZY48_002010</name>
</gene>
<evidence type="ECO:0000256" key="2">
    <source>
        <dbReference type="ARBA" id="ARBA00005520"/>
    </source>
</evidence>
<dbReference type="Proteomes" id="UP000029994">
    <property type="component" value="Unassembled WGS sequence"/>
</dbReference>
<feature type="binding site" evidence="11">
    <location>
        <begin position="69"/>
        <end position="73"/>
    </location>
    <ligand>
        <name>GTP</name>
        <dbReference type="ChEBI" id="CHEBI:37565"/>
    </ligand>
</feature>
<dbReference type="Gene3D" id="3.40.50.10990">
    <property type="entry name" value="GTP cyclohydrolase II"/>
    <property type="match status" value="1"/>
</dbReference>
<sequence>MYAISDRQKLTNQVSVGMAEVRARVDFKVGAKSDIDAEILSFRGLNSDKEHVAVIFKSADKTQSVPLVRMHSECLTGDVFHSSRCDCGEQLEETITRMGQSGGIILYLRQEGRGIGLYNKIDAYLLQSQGMNTYEANNHLGFGDDLRDFTEAAQMLEALGVKQIRLVTNNPKKIRELKEYGIEIVEVVNTSAHIKDGNENYLRAKVSHGKHNLKVD</sequence>
<proteinExistence type="inferred from homology"/>
<evidence type="ECO:0000256" key="4">
    <source>
        <dbReference type="ARBA" id="ARBA00022723"/>
    </source>
</evidence>
<feature type="binding site" evidence="11">
    <location>
        <position position="133"/>
    </location>
    <ligand>
        <name>GTP</name>
        <dbReference type="ChEBI" id="CHEBI:37565"/>
    </ligand>
</feature>
<dbReference type="GO" id="GO:0009231">
    <property type="term" value="P:riboflavin biosynthetic process"/>
    <property type="evidence" value="ECO:0007669"/>
    <property type="project" value="UniProtKB-UniRule"/>
</dbReference>
<evidence type="ECO:0000256" key="9">
    <source>
        <dbReference type="ARBA" id="ARBA00043932"/>
    </source>
</evidence>
<evidence type="ECO:0000313" key="14">
    <source>
        <dbReference type="EMBL" id="KGK11017.1"/>
    </source>
</evidence>
<dbReference type="AlphaFoldDB" id="A0A099MJC3"/>
<dbReference type="GO" id="GO:0008270">
    <property type="term" value="F:zinc ion binding"/>
    <property type="evidence" value="ECO:0007669"/>
    <property type="project" value="UniProtKB-UniRule"/>
</dbReference>
<evidence type="ECO:0000256" key="11">
    <source>
        <dbReference type="HAMAP-Rule" id="MF_00179"/>
    </source>
</evidence>
<dbReference type="PANTHER" id="PTHR21327:SF18">
    <property type="entry name" value="3,4-DIHYDROXY-2-BUTANONE 4-PHOSPHATE SYNTHASE"/>
    <property type="match status" value="1"/>
</dbReference>
<comment type="similarity">
    <text evidence="2">In the N-terminal section; belongs to the DHBP synthase family.</text>
</comment>
<feature type="binding site" evidence="11">
    <location>
        <position position="173"/>
    </location>
    <ligand>
        <name>GTP</name>
        <dbReference type="ChEBI" id="CHEBI:37565"/>
    </ligand>
</feature>
<evidence type="ECO:0000256" key="10">
    <source>
        <dbReference type="ARBA" id="ARBA00049295"/>
    </source>
</evidence>
<feature type="active site" description="Nucleophile" evidence="11">
    <location>
        <position position="147"/>
    </location>
</feature>
<keyword evidence="3 11" id="KW-0686">Riboflavin biosynthesis</keyword>
<feature type="binding site" evidence="11">
    <location>
        <position position="85"/>
    </location>
    <ligand>
        <name>Zn(2+)</name>
        <dbReference type="ChEBI" id="CHEBI:29105"/>
        <note>catalytic</note>
    </ligand>
</feature>
<dbReference type="Proteomes" id="UP001253463">
    <property type="component" value="Unassembled WGS sequence"/>
</dbReference>
<comment type="catalytic activity">
    <reaction evidence="10 11">
        <text>GTP + 4 H2O = 2,5-diamino-6-hydroxy-4-(5-phosphoribosylamino)-pyrimidine + formate + 2 phosphate + 3 H(+)</text>
        <dbReference type="Rhea" id="RHEA:23704"/>
        <dbReference type="ChEBI" id="CHEBI:15377"/>
        <dbReference type="ChEBI" id="CHEBI:15378"/>
        <dbReference type="ChEBI" id="CHEBI:15740"/>
        <dbReference type="ChEBI" id="CHEBI:37565"/>
        <dbReference type="ChEBI" id="CHEBI:43474"/>
        <dbReference type="ChEBI" id="CHEBI:58614"/>
        <dbReference type="EC" id="3.5.4.25"/>
    </reaction>
</comment>